<dbReference type="InterPro" id="IPR011004">
    <property type="entry name" value="Trimer_LpxA-like_sf"/>
</dbReference>
<dbReference type="PROSITE" id="PS00455">
    <property type="entry name" value="AMP_BINDING"/>
    <property type="match status" value="1"/>
</dbReference>
<feature type="transmembrane region" description="Helical" evidence="1">
    <location>
        <begin position="878"/>
        <end position="901"/>
    </location>
</feature>
<dbReference type="Gene3D" id="2.160.10.10">
    <property type="entry name" value="Hexapeptide repeat proteins"/>
    <property type="match status" value="3"/>
</dbReference>
<dbReference type="PANTHER" id="PTHR45527">
    <property type="entry name" value="NONRIBOSOMAL PEPTIDE SYNTHETASE"/>
    <property type="match status" value="1"/>
</dbReference>
<dbReference type="Gene3D" id="3.30.300.30">
    <property type="match status" value="1"/>
</dbReference>
<dbReference type="InterPro" id="IPR036736">
    <property type="entry name" value="ACP-like_sf"/>
</dbReference>
<feature type="transmembrane region" description="Helical" evidence="1">
    <location>
        <begin position="647"/>
        <end position="670"/>
    </location>
</feature>
<proteinExistence type="predicted"/>
<dbReference type="CDD" id="cd05930">
    <property type="entry name" value="A_NRPS"/>
    <property type="match status" value="1"/>
</dbReference>
<dbReference type="PANTHER" id="PTHR45527:SF1">
    <property type="entry name" value="FATTY ACID SYNTHASE"/>
    <property type="match status" value="1"/>
</dbReference>
<dbReference type="EMBL" id="JASJEV010000003">
    <property type="protein sequence ID" value="MDJ1157742.1"/>
    <property type="molecule type" value="Genomic_DNA"/>
</dbReference>
<dbReference type="RefSeq" id="WP_283739744.1">
    <property type="nucleotide sequence ID" value="NZ_JASJEV010000003.1"/>
</dbReference>
<dbReference type="InterPro" id="IPR042099">
    <property type="entry name" value="ANL_N_sf"/>
</dbReference>
<feature type="domain" description="Carrier" evidence="2">
    <location>
        <begin position="541"/>
        <end position="618"/>
    </location>
</feature>
<dbReference type="NCBIfam" id="TIGR02353">
    <property type="entry name" value="NRPS_term_dom"/>
    <property type="match status" value="1"/>
</dbReference>
<evidence type="ECO:0000259" key="2">
    <source>
        <dbReference type="PROSITE" id="PS50075"/>
    </source>
</evidence>
<feature type="transmembrane region" description="Helical" evidence="1">
    <location>
        <begin position="921"/>
        <end position="944"/>
    </location>
</feature>
<name>A0ABT7AED7_9HYPH</name>
<keyword evidence="1" id="KW-1133">Transmembrane helix</keyword>
<dbReference type="SUPFAM" id="SSF51161">
    <property type="entry name" value="Trimeric LpxA-like enzymes"/>
    <property type="match status" value="3"/>
</dbReference>
<protein>
    <submittedName>
        <fullName evidence="3">Amino acid adenylation domain-containing protein</fullName>
    </submittedName>
</protein>
<keyword evidence="1" id="KW-0472">Membrane</keyword>
<sequence length="1357" mass="146140">MNQIVTNRSLLEAGEADPAAGARLEARLVGEVRPDLLRDEVLADIFSTTARQRGYRIALVSGSRVWTYAQVDAEADAVARGLIRAGIRPGDVVGLWMARGPELLIAQIAVAKSGAAWLPFDADAPVERIATCLGDAGASGLLTSEAFAPRAEATGRTVWTPAELVDPTDDRPVNPRARGLTADHPAYLIYTSGSTGTPKGIVVSQRNICHFLRAANAVYGLVPEDVVFQGASVAFDLSMEEIWVPYLVGATLFVATPEMMGDTDRLPDLLAEAGVTVLDTVPTLLAMLARDVPSLRVIILGGEACPPSVAARWSRPGRRIFNSYGPTEATVVATVAEVRPGEAVTIGRPLPNYTAYVVDDALELLPPGVQGELLIGGPGVAQGYLGRPELTAEKFIVNPFTSDAGDPILYRSGDAVSLDQAGNIVFHGRIDDQVKIRGFRVELGEIEAKLADFPGVSQAAVVLRQDDGLDRLVAFLVPDPGRSIDRLGLRMSLRDKLPSYMVPAHFEVVDSLPRLVSGKVDRKVLKAAVLTVAERTEMQDEPRTPTEAALLAAAQGVFPGQALPLEADFFTELGGHSLLAARFVSAVRENPALAGITLQDVYAARSLRAMAARLDERAPAEGLPPQNLEFEPPPLLRRFLCGLAQAAALPVILGLMTAQWLGVFVSYMIISGEGAGFLVELATLLAVYMAINVITVAVAIAGKWLVIGRTRPGRYPLWGVYYYRWWLAQRLTSLTHLKWFQGSPIMRVYLRALGAKVGADALVAEVESGAIDLVSIGRGASIGGKVKLANAEVVGNELIIGEITIGDDAYVGTSCVIGHDVVIGEGAELGDLTAIAAETRVGAWEKWDGSPGRRVGTVPKDELPAPADASRGRKALNAFVYILALLILPPVSLLPIFPAFYLFDQLDTLIGGLTRLGYTTYLPLVAWPTAMALVAVTVLLVAALRWLVLPRVREGVYSVHSGFYLRKWIVALATEVTLDTLSSLYATVYMRGWYRLMGARIGKDAEISCNLAGRYDLTEIGEKCFIADEVVLGDEDVRRGWMTLKAVKTEARVFVGNDAVVPPGSHIPTGSLIGIKSKPPANTLMSAGDTWFGSPPIKLPVRQRFDGIGANWTFEPSRWRRLGRAVFEAFNLSLPTMLFITFGTLAVEVLAPSIIGGEWWTLLPLFLAASVVISCAMALVVIGVKWTLMGVYRPTMKPMWSWWALRTEAVAVMYWGLAGKVLLDHLRGSPMLPWVLRLFGCRFGKGVFMDTTDITEFDCVKVGDFCAVNALSALQTHLYEDRVMKVGRVTVGDGVTIGAGSTVLYDTFVGDFARLGPLTLVMKGECIPAHGEWHGAPAERAPAAEARAVVHFLQNAA</sequence>
<dbReference type="NCBIfam" id="TIGR01733">
    <property type="entry name" value="AA-adenyl-dom"/>
    <property type="match status" value="1"/>
</dbReference>
<evidence type="ECO:0000256" key="1">
    <source>
        <dbReference type="SAM" id="Phobius"/>
    </source>
</evidence>
<dbReference type="InterPro" id="IPR012728">
    <property type="entry name" value="Pls/PosA_C"/>
</dbReference>
<dbReference type="Pfam" id="PF00550">
    <property type="entry name" value="PP-binding"/>
    <property type="match status" value="1"/>
</dbReference>
<dbReference type="InterPro" id="IPR000873">
    <property type="entry name" value="AMP-dep_synth/lig_dom"/>
</dbReference>
<evidence type="ECO:0000313" key="4">
    <source>
        <dbReference type="Proteomes" id="UP001321492"/>
    </source>
</evidence>
<dbReference type="PROSITE" id="PS50075">
    <property type="entry name" value="CARRIER"/>
    <property type="match status" value="1"/>
</dbReference>
<dbReference type="InterPro" id="IPR009081">
    <property type="entry name" value="PP-bd_ACP"/>
</dbReference>
<gene>
    <name evidence="3" type="ORF">QNA08_05795</name>
</gene>
<dbReference type="Pfam" id="PF13193">
    <property type="entry name" value="AMP-binding_C"/>
    <property type="match status" value="1"/>
</dbReference>
<dbReference type="InterPro" id="IPR020845">
    <property type="entry name" value="AMP-binding_CS"/>
</dbReference>
<organism evidence="3 4">
    <name type="scientific">Chelatococcus albus</name>
    <dbReference type="NCBI Taxonomy" id="3047466"/>
    <lineage>
        <taxon>Bacteria</taxon>
        <taxon>Pseudomonadati</taxon>
        <taxon>Pseudomonadota</taxon>
        <taxon>Alphaproteobacteria</taxon>
        <taxon>Hyphomicrobiales</taxon>
        <taxon>Chelatococcaceae</taxon>
        <taxon>Chelatococcus</taxon>
    </lineage>
</organism>
<feature type="transmembrane region" description="Helical" evidence="1">
    <location>
        <begin position="1125"/>
        <end position="1147"/>
    </location>
</feature>
<dbReference type="InterPro" id="IPR025110">
    <property type="entry name" value="AMP-bd_C"/>
</dbReference>
<dbReference type="Gene3D" id="1.10.1200.10">
    <property type="entry name" value="ACP-like"/>
    <property type="match status" value="1"/>
</dbReference>
<dbReference type="Gene3D" id="3.40.50.12780">
    <property type="entry name" value="N-terminal domain of ligase-like"/>
    <property type="match status" value="1"/>
</dbReference>
<keyword evidence="4" id="KW-1185">Reference proteome</keyword>
<dbReference type="InterPro" id="IPR010071">
    <property type="entry name" value="AA_adenyl_dom"/>
</dbReference>
<reference evidence="3 4" key="1">
    <citation type="submission" date="2023-05" db="EMBL/GenBank/DDBJ databases">
        <title>Chelatococcus sp. nov., a moderately thermophilic bacterium isolated from hot spring microbial mat.</title>
        <authorList>
            <person name="Hu C.-J."/>
            <person name="Li W.-J."/>
        </authorList>
    </citation>
    <scope>NUCLEOTIDE SEQUENCE [LARGE SCALE GENOMIC DNA]</scope>
    <source>
        <strain evidence="3 4">SYSU G07232</strain>
    </source>
</reference>
<evidence type="ECO:0000313" key="3">
    <source>
        <dbReference type="EMBL" id="MDJ1157742.1"/>
    </source>
</evidence>
<dbReference type="Proteomes" id="UP001321492">
    <property type="component" value="Unassembled WGS sequence"/>
</dbReference>
<dbReference type="InterPro" id="IPR045851">
    <property type="entry name" value="AMP-bd_C_sf"/>
</dbReference>
<feature type="transmembrane region" description="Helical" evidence="1">
    <location>
        <begin position="1159"/>
        <end position="1182"/>
    </location>
</feature>
<keyword evidence="1" id="KW-0812">Transmembrane</keyword>
<dbReference type="SUPFAM" id="SSF47336">
    <property type="entry name" value="ACP-like"/>
    <property type="match status" value="1"/>
</dbReference>
<comment type="caution">
    <text evidence="3">The sequence shown here is derived from an EMBL/GenBank/DDBJ whole genome shotgun (WGS) entry which is preliminary data.</text>
</comment>
<dbReference type="Pfam" id="PF00501">
    <property type="entry name" value="AMP-binding"/>
    <property type="match status" value="1"/>
</dbReference>
<feature type="transmembrane region" description="Helical" evidence="1">
    <location>
        <begin position="682"/>
        <end position="706"/>
    </location>
</feature>
<accession>A0ABT7AED7</accession>
<dbReference type="SUPFAM" id="SSF56801">
    <property type="entry name" value="Acetyl-CoA synthetase-like"/>
    <property type="match status" value="1"/>
</dbReference>